<organism evidence="2 3">
    <name type="scientific">Streptomyces chrestomyceticus</name>
    <dbReference type="NCBI Taxonomy" id="68185"/>
    <lineage>
        <taxon>Bacteria</taxon>
        <taxon>Bacillati</taxon>
        <taxon>Actinomycetota</taxon>
        <taxon>Actinomycetes</taxon>
        <taxon>Kitasatosporales</taxon>
        <taxon>Streptomycetaceae</taxon>
        <taxon>Streptomyces</taxon>
    </lineage>
</organism>
<comment type="caution">
    <text evidence="2">The sequence shown here is derived from an EMBL/GenBank/DDBJ whole genome shotgun (WGS) entry which is preliminary data.</text>
</comment>
<feature type="region of interest" description="Disordered" evidence="1">
    <location>
        <begin position="17"/>
        <end position="44"/>
    </location>
</feature>
<gene>
    <name evidence="2" type="ORF">RB636_04565</name>
</gene>
<reference evidence="2 3" key="1">
    <citation type="submission" date="2023-08" db="EMBL/GenBank/DDBJ databases">
        <authorList>
            <person name="Sharma P."/>
            <person name="Verma V."/>
            <person name="Mohan M.K."/>
            <person name="Dubey A.K."/>
        </authorList>
    </citation>
    <scope>NUCLEOTIDE SEQUENCE [LARGE SCALE GENOMIC DNA]</scope>
    <source>
        <strain evidence="2 3">ADP4</strain>
    </source>
</reference>
<proteinExistence type="predicted"/>
<sequence length="100" mass="11409">MSDFSVDLAQLRKLKKKLEDSESQMEEALRRMKETGPKNLGKRSLDKACEDFEGDWEHGLKETKKRLKTLNEALPAILKAYEKTEEEIKHGFANSGGKAK</sequence>
<name>A0ABU7WLU7_9ACTN</name>
<dbReference type="Gene3D" id="1.10.287.1060">
    <property type="entry name" value="ESAT-6-like"/>
    <property type="match status" value="1"/>
</dbReference>
<keyword evidence="3" id="KW-1185">Reference proteome</keyword>
<evidence type="ECO:0000313" key="3">
    <source>
        <dbReference type="Proteomes" id="UP001348265"/>
    </source>
</evidence>
<feature type="compositionally biased region" description="Basic and acidic residues" evidence="1">
    <location>
        <begin position="27"/>
        <end position="36"/>
    </location>
</feature>
<dbReference type="RefSeq" id="WP_331785458.1">
    <property type="nucleotide sequence ID" value="NZ_JAVFKM010000002.1"/>
</dbReference>
<evidence type="ECO:0000313" key="2">
    <source>
        <dbReference type="EMBL" id="MEF3112473.1"/>
    </source>
</evidence>
<protein>
    <submittedName>
        <fullName evidence="2">Uncharacterized protein</fullName>
    </submittedName>
</protein>
<dbReference type="EMBL" id="JAVFKM010000002">
    <property type="protein sequence ID" value="MEF3112473.1"/>
    <property type="molecule type" value="Genomic_DNA"/>
</dbReference>
<evidence type="ECO:0000256" key="1">
    <source>
        <dbReference type="SAM" id="MobiDB-lite"/>
    </source>
</evidence>
<accession>A0ABU7WLU7</accession>
<dbReference type="Proteomes" id="UP001348265">
    <property type="component" value="Unassembled WGS sequence"/>
</dbReference>